<dbReference type="InterPro" id="IPR036280">
    <property type="entry name" value="Multihaem_cyt_sf"/>
</dbReference>
<feature type="transmembrane region" description="Helical" evidence="2">
    <location>
        <begin position="64"/>
        <end position="87"/>
    </location>
</feature>
<dbReference type="Gene3D" id="1.10.780.10">
    <property type="entry name" value="Hydroxylamine Oxidoreductase, Chain A, domain 1"/>
    <property type="match status" value="1"/>
</dbReference>
<keyword evidence="2" id="KW-0812">Transmembrane</keyword>
<dbReference type="KEGG" id="kst:KSMBR1_2369"/>
<dbReference type="SMR" id="A0A2C9CJB5"/>
<dbReference type="SUPFAM" id="SSF48695">
    <property type="entry name" value="Multiheme cytochromes"/>
    <property type="match status" value="1"/>
</dbReference>
<gene>
    <name evidence="3" type="primary">hdh</name>
    <name evidence="3" type="ORF">KSMBR1_2369</name>
</gene>
<accession>A0A2C9CJB5</accession>
<dbReference type="Gene3D" id="1.20.850.10">
    <property type="entry name" value="Hydroxylamine Oxidoreductase, Chain A, domain 2"/>
    <property type="match status" value="1"/>
</dbReference>
<keyword evidence="2" id="KW-1133">Transmembrane helix</keyword>
<evidence type="ECO:0000256" key="2">
    <source>
        <dbReference type="SAM" id="Phobius"/>
    </source>
</evidence>
<feature type="compositionally biased region" description="Basic and acidic residues" evidence="1">
    <location>
        <begin position="627"/>
        <end position="642"/>
    </location>
</feature>
<evidence type="ECO:0000256" key="1">
    <source>
        <dbReference type="SAM" id="MobiDB-lite"/>
    </source>
</evidence>
<keyword evidence="2" id="KW-0472">Membrane</keyword>
<organism evidence="3 4">
    <name type="scientific">Kuenenia stuttgartiensis</name>
    <dbReference type="NCBI Taxonomy" id="174633"/>
    <lineage>
        <taxon>Bacteria</taxon>
        <taxon>Pseudomonadati</taxon>
        <taxon>Planctomycetota</taxon>
        <taxon>Candidatus Brocadiia</taxon>
        <taxon>Candidatus Brocadiales</taxon>
        <taxon>Candidatus Brocadiaceae</taxon>
        <taxon>Candidatus Kuenenia</taxon>
    </lineage>
</organism>
<dbReference type="AlphaFoldDB" id="A0A2C9CJB5"/>
<evidence type="ECO:0000313" key="3">
    <source>
        <dbReference type="EMBL" id="SOH04857.1"/>
    </source>
</evidence>
<proteinExistence type="predicted"/>
<dbReference type="Proteomes" id="UP000221734">
    <property type="component" value="Chromosome Kuenenia_stuttgartiensis_MBR1"/>
</dbReference>
<protein>
    <submittedName>
        <fullName evidence="3">Hydrazine dehydrogenase</fullName>
    </submittedName>
</protein>
<dbReference type="EMBL" id="LT934425">
    <property type="protein sequence ID" value="SOH04857.1"/>
    <property type="molecule type" value="Genomic_DNA"/>
</dbReference>
<sequence length="642" mass="72496">MVRKFSLQLILEIAFNSLGLVFRKGGGLRGSKVVKYVYCSAIKRDCGMREMRERRKIKSIMRKFLKVTLASALIGCGVIGTVSSLMVKEAKAVEIITHWVPHEVYGMPGEPDNSGKVFFSGLKAKYMGYPKDAQRSPYPGKYSKFWKTLPAYRYYIPDYMYNRDEVRPSNPIKGTFKLEQCVACHSVMTPGIVRDYNKSAHSKAEPAPTGCDTCHGNNHQKLTMPSSKACGTAECHETQYNEQGQGGIGSHASCSSFAQVECAWSIERPPGDTAGCTFCHTSPEERCSTCHQRHQFDPAVARRSEQCKTCHWGKDHRDWEAYDIGLHGTVYQVNKWDTEQFDFSKKLSDADYVGPTCQYCHMRGGHHNVQRASIVYTSMGMSMADRGAPLWKEKRDRWVSICDDCHSPRFARENLQAMDESVKDASLKYRETFKVAEDLLIDGVLDPMPKDLCPDWSGQHIWSLKIGAYHDGEAYGGTTGESGEFRMSNCTDVERLCFESVGYFQTYIYKGMAHGSWNDATYSDGSFGMDRWLVNVKQNASRARRLAALEKKVGISWQPEQFWKTGEWLDQLTGPYIVKNHPGKTIFDLCPDPGWLDTHHAPAEEVEYIERKLKELGITAGSHSAHHHESGHDPAARSMKEH</sequence>
<keyword evidence="4" id="KW-1185">Reference proteome</keyword>
<evidence type="ECO:0000313" key="4">
    <source>
        <dbReference type="Proteomes" id="UP000221734"/>
    </source>
</evidence>
<reference evidence="4" key="1">
    <citation type="submission" date="2017-10" db="EMBL/GenBank/DDBJ databases">
        <authorList>
            <person name="Frank J."/>
        </authorList>
    </citation>
    <scope>NUCLEOTIDE SEQUENCE [LARGE SCALE GENOMIC DNA]</scope>
</reference>
<feature type="region of interest" description="Disordered" evidence="1">
    <location>
        <begin position="621"/>
        <end position="642"/>
    </location>
</feature>
<dbReference type="Pfam" id="PF13447">
    <property type="entry name" value="Multi-haem_cyto"/>
    <property type="match status" value="1"/>
</dbReference>
<name>A0A2C9CJB5_KUEST</name>